<sequence>MHHMHTADVKAEPLMVDEQACWVLEVVNRQWQEKDSAEDSLTGFPGTSIFYHQALEIARKRIAEGTFEELCPVCFNIANFRGFNREFGITGGNQCIAYLGTILHQTFPEGLFTRTDADNFLGLVGRENIGERLDRACSAMNLYLGRRSYALKAGIVKFDHPADEELVKHSFDMAQIACSSVKNDAMHSYAVFSRQMEEQLEMRQYILDHMDQALEEGYLKIYYQPVVHVLSGKICSFEALARWEGPEKGMISPGVFVPVLESARRIGRLDQYMIERVVQYLHAMLESGRRPVPISLNLSQLDFDLIQPLKCLNEMTERYHTPHSYVHIEITETVLAENQDRMARMIDQFHAEGYEVWLDDFGSGYSSLKSLSHFPFDLIKLDMGFFQNFDAQSRKIVNSIVRMAKELGMHTLAEGVESREQADFLKEIGCERIQGYYYGRPMPGQTVLEQVSQKHLQLESGLEISVYSKAGLIDLSSEDSAYLFLVEHQTIQLLAYNASLQKEVASAGDWGDLNLNCLMSEEITPRHRHMVRFLSGLFDQSSGTEMFIENGSVFRMQASFVAGVREFWIGKAHLTNLSYEERSVLQKDDQTRYAMLLFDGIYHLNLEKDQIEVAACVHSQVKLGTVYQNIRASFLYYCHTLVHQEDQKRFMTFIDTEHLRKEAANAECGYVQDFFRILRDDGNYRWTLFIGMPVKHEDHESILLYERNAVFNDYPDLKRLLRDIASSLEPGMFSWNKQEGTAEIKTGLLNAVEKNSKAALFCKDLQGRYLEVNDELLSYFGRKTKEEVIGSTLQELGILVDEEEFRQMEKRVLEHGETIHYHLTLAVSGVCQMLPITVFPWYQGNRIVGTAGYVHSWEKAKEDSFTKDGMTGLLNAYGSLLAANAHDAAFRNSGQEYEAIYLSLHDALRISRAYGEEFFDKAVRMAADLIRNAHLPDGTSAAHLPGFRFLLIGPQAHGQKLLDAAEKVRNGMQEIDEIDGVGCHFSLDLSIAYGSETSGPAALMILLENRIEKQNRTFRSIREADEQRRSLNLSPELLETSPQQIVMVDTESLDLLFVNKAMRRDLHLPEDYSYEGKKCYQVLQGRDTPCEFCRNSTLPSDRFVTKSEKFISSGNTYDTRNVILPWRGRMVRLYICTPAADHASTAQLNNLLNDELWANESITAGMAEKDPGTGINKTVSQIGWNLQSDRLLVFEERDDRTVHCTYEWCVPGQMPVKDELQSVLRSRLEPLYQQFQDNKVLIIANYPAYCRKHPGFWLPLEGIRNVISGHLAIAGQSLGFTLVLNVSENELHRAGYVLHTLTDFIAVMIQNRNNLAGALELSEKDPMTGVGNRAGLQAYLNARTSEETIALIAGDANGLKEVNDTKGHLAGDEMICRIAEILVKYADRDHVFRMGGDEFLVIREGMDEAGARHLIQTIREACESMGLSISLGYAVHHGNLDDIDDLLKKADQSMYEDKGRHYHRRASDQSEEQQ</sequence>
<dbReference type="SUPFAM" id="SSF141868">
    <property type="entry name" value="EAL domain-like"/>
    <property type="match status" value="1"/>
</dbReference>
<feature type="domain" description="GGDEF" evidence="2">
    <location>
        <begin position="1347"/>
        <end position="1468"/>
    </location>
</feature>
<reference evidence="3 4" key="1">
    <citation type="submission" date="2019-08" db="EMBL/GenBank/DDBJ databases">
        <title>In-depth cultivation of the pig gut microbiome towards novel bacterial diversity and tailored functional studies.</title>
        <authorList>
            <person name="Wylensek D."/>
            <person name="Hitch T.C.A."/>
            <person name="Clavel T."/>
        </authorList>
    </citation>
    <scope>NUCLEOTIDE SEQUENCE [LARGE SCALE GENOMIC DNA]</scope>
    <source>
        <strain evidence="3 4">Oil+RF-744-GAM-WT-6</strain>
    </source>
</reference>
<dbReference type="CDD" id="cd01949">
    <property type="entry name" value="GGDEF"/>
    <property type="match status" value="1"/>
</dbReference>
<dbReference type="Pfam" id="PF00563">
    <property type="entry name" value="EAL"/>
    <property type="match status" value="1"/>
</dbReference>
<dbReference type="SMART" id="SM00052">
    <property type="entry name" value="EAL"/>
    <property type="match status" value="1"/>
</dbReference>
<dbReference type="InterPro" id="IPR029787">
    <property type="entry name" value="Nucleotide_cyclase"/>
</dbReference>
<dbReference type="GO" id="GO:0071111">
    <property type="term" value="F:cyclic-guanylate-specific phosphodiesterase activity"/>
    <property type="evidence" value="ECO:0007669"/>
    <property type="project" value="InterPro"/>
</dbReference>
<feature type="domain" description="EAL" evidence="1">
    <location>
        <begin position="203"/>
        <end position="455"/>
    </location>
</feature>
<dbReference type="InterPro" id="IPR000160">
    <property type="entry name" value="GGDEF_dom"/>
</dbReference>
<dbReference type="PROSITE" id="PS50887">
    <property type="entry name" value="GGDEF"/>
    <property type="match status" value="2"/>
</dbReference>
<dbReference type="SUPFAM" id="SSF55785">
    <property type="entry name" value="PYP-like sensor domain (PAS domain)"/>
    <property type="match status" value="1"/>
</dbReference>
<dbReference type="InterPro" id="IPR001633">
    <property type="entry name" value="EAL_dom"/>
</dbReference>
<dbReference type="InterPro" id="IPR043128">
    <property type="entry name" value="Rev_trsase/Diguanyl_cyclase"/>
</dbReference>
<dbReference type="InterPro" id="IPR035919">
    <property type="entry name" value="EAL_sf"/>
</dbReference>
<dbReference type="Pfam" id="PF00990">
    <property type="entry name" value="GGDEF"/>
    <property type="match status" value="1"/>
</dbReference>
<dbReference type="PANTHER" id="PTHR33121:SF79">
    <property type="entry name" value="CYCLIC DI-GMP PHOSPHODIESTERASE PDED-RELATED"/>
    <property type="match status" value="1"/>
</dbReference>
<dbReference type="NCBIfam" id="TIGR00229">
    <property type="entry name" value="sensory_box"/>
    <property type="match status" value="1"/>
</dbReference>
<dbReference type="SMART" id="SM00267">
    <property type="entry name" value="GGDEF"/>
    <property type="match status" value="1"/>
</dbReference>
<comment type="caution">
    <text evidence="3">The sequence shown here is derived from an EMBL/GenBank/DDBJ whole genome shotgun (WGS) entry which is preliminary data.</text>
</comment>
<dbReference type="InterPro" id="IPR000014">
    <property type="entry name" value="PAS"/>
</dbReference>
<feature type="domain" description="GGDEF" evidence="2">
    <location>
        <begin position="895"/>
        <end position="1027"/>
    </location>
</feature>
<dbReference type="Gene3D" id="3.30.70.270">
    <property type="match status" value="3"/>
</dbReference>
<accession>A0A7X2NR05</accession>
<dbReference type="Gene3D" id="3.30.450.20">
    <property type="entry name" value="PAS domain"/>
    <property type="match status" value="1"/>
</dbReference>
<evidence type="ECO:0000259" key="2">
    <source>
        <dbReference type="PROSITE" id="PS50887"/>
    </source>
</evidence>
<dbReference type="Gene3D" id="3.20.20.450">
    <property type="entry name" value="EAL domain"/>
    <property type="match status" value="1"/>
</dbReference>
<evidence type="ECO:0000259" key="1">
    <source>
        <dbReference type="PROSITE" id="PS50883"/>
    </source>
</evidence>
<proteinExistence type="predicted"/>
<dbReference type="SUPFAM" id="SSF55073">
    <property type="entry name" value="Nucleotide cyclase"/>
    <property type="match status" value="3"/>
</dbReference>
<dbReference type="InterPro" id="IPR050706">
    <property type="entry name" value="Cyclic-di-GMP_PDE-like"/>
</dbReference>
<dbReference type="PANTHER" id="PTHR33121">
    <property type="entry name" value="CYCLIC DI-GMP PHOSPHODIESTERASE PDEF"/>
    <property type="match status" value="1"/>
</dbReference>
<dbReference type="InterPro" id="IPR013656">
    <property type="entry name" value="PAS_4"/>
</dbReference>
<dbReference type="InterPro" id="IPR035965">
    <property type="entry name" value="PAS-like_dom_sf"/>
</dbReference>
<evidence type="ECO:0000313" key="3">
    <source>
        <dbReference type="EMBL" id="MSS58001.1"/>
    </source>
</evidence>
<keyword evidence="4" id="KW-1185">Reference proteome</keyword>
<dbReference type="CDD" id="cd00130">
    <property type="entry name" value="PAS"/>
    <property type="match status" value="1"/>
</dbReference>
<gene>
    <name evidence="3" type="ORF">FYJ51_03690</name>
</gene>
<evidence type="ECO:0000313" key="4">
    <source>
        <dbReference type="Proteomes" id="UP000461880"/>
    </source>
</evidence>
<dbReference type="SMART" id="SM00091">
    <property type="entry name" value="PAS"/>
    <property type="match status" value="1"/>
</dbReference>
<dbReference type="PROSITE" id="PS50883">
    <property type="entry name" value="EAL"/>
    <property type="match status" value="1"/>
</dbReference>
<protein>
    <submittedName>
        <fullName evidence="3">EAL domain-containing protein</fullName>
    </submittedName>
</protein>
<dbReference type="CDD" id="cd01948">
    <property type="entry name" value="EAL"/>
    <property type="match status" value="1"/>
</dbReference>
<dbReference type="NCBIfam" id="TIGR00254">
    <property type="entry name" value="GGDEF"/>
    <property type="match status" value="1"/>
</dbReference>
<dbReference type="Proteomes" id="UP000461880">
    <property type="component" value="Unassembled WGS sequence"/>
</dbReference>
<name>A0A7X2NR05_9FIRM</name>
<dbReference type="EMBL" id="VUMN01000006">
    <property type="protein sequence ID" value="MSS58001.1"/>
    <property type="molecule type" value="Genomic_DNA"/>
</dbReference>
<organism evidence="3 4">
    <name type="scientific">Stecheria intestinalis</name>
    <dbReference type="NCBI Taxonomy" id="2606630"/>
    <lineage>
        <taxon>Bacteria</taxon>
        <taxon>Bacillati</taxon>
        <taxon>Bacillota</taxon>
        <taxon>Erysipelotrichia</taxon>
        <taxon>Erysipelotrichales</taxon>
        <taxon>Erysipelotrichaceae</taxon>
        <taxon>Stecheria</taxon>
    </lineage>
</organism>
<dbReference type="Pfam" id="PF08448">
    <property type="entry name" value="PAS_4"/>
    <property type="match status" value="1"/>
</dbReference>